<dbReference type="GeneID" id="136822592"/>
<evidence type="ECO:0000256" key="1">
    <source>
        <dbReference type="SAM" id="MobiDB-lite"/>
    </source>
</evidence>
<dbReference type="InterPro" id="IPR000742">
    <property type="entry name" value="EGF"/>
</dbReference>
<feature type="domain" description="EGF-like" evidence="3">
    <location>
        <begin position="24"/>
        <end position="38"/>
    </location>
</feature>
<evidence type="ECO:0000256" key="2">
    <source>
        <dbReference type="SAM" id="Phobius"/>
    </source>
</evidence>
<reference evidence="4" key="1">
    <citation type="submission" date="2021-01" db="UniProtKB">
        <authorList>
            <consortium name="EnsemblMetazoa"/>
        </authorList>
    </citation>
    <scope>IDENTIFICATION</scope>
</reference>
<evidence type="ECO:0000313" key="4">
    <source>
        <dbReference type="EnsemblMetazoa" id="CLYHEMP022887.1"/>
    </source>
</evidence>
<dbReference type="EnsemblMetazoa" id="CLYHEMT022887.1">
    <property type="protein sequence ID" value="CLYHEMP022887.1"/>
    <property type="gene ID" value="CLYHEMG022887"/>
</dbReference>
<dbReference type="Proteomes" id="UP000594262">
    <property type="component" value="Unplaced"/>
</dbReference>
<dbReference type="PROSITE" id="PS01186">
    <property type="entry name" value="EGF_2"/>
    <property type="match status" value="1"/>
</dbReference>
<dbReference type="RefSeq" id="XP_066934953.1">
    <property type="nucleotide sequence ID" value="XM_067078852.1"/>
</dbReference>
<proteinExistence type="predicted"/>
<name>A0A7M5XFY9_9CNID</name>
<feature type="compositionally biased region" description="Basic and acidic residues" evidence="1">
    <location>
        <begin position="212"/>
        <end position="223"/>
    </location>
</feature>
<accession>A0A7M5XFY9</accession>
<feature type="transmembrane region" description="Helical" evidence="2">
    <location>
        <begin position="46"/>
        <end position="70"/>
    </location>
</feature>
<dbReference type="AlphaFoldDB" id="A0A7M5XFY9"/>
<organism evidence="4 5">
    <name type="scientific">Clytia hemisphaerica</name>
    <dbReference type="NCBI Taxonomy" id="252671"/>
    <lineage>
        <taxon>Eukaryota</taxon>
        <taxon>Metazoa</taxon>
        <taxon>Cnidaria</taxon>
        <taxon>Hydrozoa</taxon>
        <taxon>Hydroidolina</taxon>
        <taxon>Leptothecata</taxon>
        <taxon>Obeliida</taxon>
        <taxon>Clytiidae</taxon>
        <taxon>Clytia</taxon>
    </lineage>
</organism>
<evidence type="ECO:0000313" key="5">
    <source>
        <dbReference type="Proteomes" id="UP000594262"/>
    </source>
</evidence>
<feature type="region of interest" description="Disordered" evidence="1">
    <location>
        <begin position="191"/>
        <end position="250"/>
    </location>
</feature>
<protein>
    <recommendedName>
        <fullName evidence="3">EGF-like domain-containing protein</fullName>
    </recommendedName>
</protein>
<sequence>MACIGVTCAVNATCYPTGAFTSECQCDDGFEGDGVNFCKEPSFKHLMLMFIILAAGLIFLISILSIIVNLQRSVMNDKKVTKVQNKKKDPFNINWHAYFIEWRNTTISGRKPKARSPLNLNPENEEGALGVIPTTSFEYGHEERAVDVPEARPDSCIDITESEDGLTPERKFGLDNPGFDEVDVKAKTDISEPKIDLNSPSSDEQLVVREPYTSKDSFKENRSSPRVIKSTGGKSDQSIVLTGHKKIEKY</sequence>
<keyword evidence="2" id="KW-1133">Transmembrane helix</keyword>
<keyword evidence="5" id="KW-1185">Reference proteome</keyword>
<evidence type="ECO:0000259" key="3">
    <source>
        <dbReference type="PROSITE" id="PS01186"/>
    </source>
</evidence>
<keyword evidence="2" id="KW-0812">Transmembrane</keyword>
<keyword evidence="2" id="KW-0472">Membrane</keyword>